<dbReference type="RefSeq" id="XP_027368256.1">
    <property type="nucleotide sequence ID" value="XM_027512455.1"/>
</dbReference>
<name>A0A8B8MHR0_ABRPR</name>
<proteinExistence type="predicted"/>
<dbReference type="KEGG" id="aprc:113874226"/>
<feature type="domain" description="Retrotransposon gag" evidence="2">
    <location>
        <begin position="74"/>
        <end position="169"/>
    </location>
</feature>
<feature type="region of interest" description="Disordered" evidence="1">
    <location>
        <begin position="198"/>
        <end position="234"/>
    </location>
</feature>
<dbReference type="AlphaFoldDB" id="A0A8B8MHR0"/>
<evidence type="ECO:0000259" key="2">
    <source>
        <dbReference type="Pfam" id="PF03732"/>
    </source>
</evidence>
<reference evidence="3" key="1">
    <citation type="journal article" date="2019" name="Toxins">
        <title>Detection of Abrin-Like and Prepropulchellin-Like Toxin Genes and Transcripts Using Whole Genome Sequencing and Full-Length Transcript Sequencing of Abrus precatorius.</title>
        <authorList>
            <person name="Hovde B.T."/>
            <person name="Daligault H.E."/>
            <person name="Hanschen E.R."/>
            <person name="Kunde Y.A."/>
            <person name="Johnson M.B."/>
            <person name="Starkenburg S.R."/>
            <person name="Johnson S.L."/>
        </authorList>
    </citation>
    <scope>NUCLEOTIDE SEQUENCE [LARGE SCALE GENOMIC DNA]</scope>
</reference>
<gene>
    <name evidence="4" type="primary">LOC113874226</name>
</gene>
<dbReference type="PANTHER" id="PTHR33223">
    <property type="entry name" value="CCHC-TYPE DOMAIN-CONTAINING PROTEIN"/>
    <property type="match status" value="1"/>
</dbReference>
<evidence type="ECO:0000313" key="3">
    <source>
        <dbReference type="Proteomes" id="UP000694853"/>
    </source>
</evidence>
<evidence type="ECO:0000256" key="1">
    <source>
        <dbReference type="SAM" id="MobiDB-lite"/>
    </source>
</evidence>
<protein>
    <submittedName>
        <fullName evidence="4">Uncharacterized protein LOC113874226</fullName>
    </submittedName>
</protein>
<dbReference type="InterPro" id="IPR005162">
    <property type="entry name" value="Retrotrans_gag_dom"/>
</dbReference>
<keyword evidence="3" id="KW-1185">Reference proteome</keyword>
<evidence type="ECO:0000313" key="4">
    <source>
        <dbReference type="RefSeq" id="XP_027368256.1"/>
    </source>
</evidence>
<organism evidence="3 4">
    <name type="scientific">Abrus precatorius</name>
    <name type="common">Indian licorice</name>
    <name type="synonym">Glycine abrus</name>
    <dbReference type="NCBI Taxonomy" id="3816"/>
    <lineage>
        <taxon>Eukaryota</taxon>
        <taxon>Viridiplantae</taxon>
        <taxon>Streptophyta</taxon>
        <taxon>Embryophyta</taxon>
        <taxon>Tracheophyta</taxon>
        <taxon>Spermatophyta</taxon>
        <taxon>Magnoliopsida</taxon>
        <taxon>eudicotyledons</taxon>
        <taxon>Gunneridae</taxon>
        <taxon>Pentapetalae</taxon>
        <taxon>rosids</taxon>
        <taxon>fabids</taxon>
        <taxon>Fabales</taxon>
        <taxon>Fabaceae</taxon>
        <taxon>Papilionoideae</taxon>
        <taxon>50 kb inversion clade</taxon>
        <taxon>NPAAA clade</taxon>
        <taxon>indigoferoid/millettioid clade</taxon>
        <taxon>Abreae</taxon>
        <taxon>Abrus</taxon>
    </lineage>
</organism>
<dbReference type="PANTHER" id="PTHR33223:SF11">
    <property type="entry name" value="ELEMENT PROTEIN, PUTATIVE-RELATED"/>
    <property type="match status" value="1"/>
</dbReference>
<accession>A0A8B8MHR0</accession>
<sequence length="234" mass="26672">MIKYGFITAAAAQAAAATTSTTPPEYQGLAEFRQSDPPQFTGVEGPNAAEQWLRDIEKIFFTMGCVEDRKVLYVAYMLSEDAEMWWHGARAMLEARREIITWEVFKNSFLGKFFPPHVRAAKEKEFLELMQGSSSVYEYATQFERLYRFYSHPTSEEWKCQRFSKGLRTDIKHILIPLRIFEFADLVDQATIIESLNAEDTGGVEKASPSREASTSSSGGIRDARRAPYSRPPR</sequence>
<dbReference type="Proteomes" id="UP000694853">
    <property type="component" value="Unplaced"/>
</dbReference>
<dbReference type="OrthoDB" id="1936908at2759"/>
<dbReference type="GeneID" id="113874226"/>
<reference evidence="4" key="2">
    <citation type="submission" date="2025-08" db="UniProtKB">
        <authorList>
            <consortium name="RefSeq"/>
        </authorList>
    </citation>
    <scope>IDENTIFICATION</scope>
    <source>
        <tissue evidence="4">Young leaves</tissue>
    </source>
</reference>
<dbReference type="Pfam" id="PF03732">
    <property type="entry name" value="Retrotrans_gag"/>
    <property type="match status" value="1"/>
</dbReference>